<sequence>MSWLSGALLALLFGFSAHAQDKVIKMGSITYVDTLPLALISKKMLELEGHKVELTTFSEQGILFAALAKGDIEITPNYLNYVNIENWKKYNRRLEKVSVVTHGLYQCLVVPSYVPINSIEELNSVKEQMGGKIIGIETGSGLYRETEQAVKAYGLDYQVVAGSTPTAIAELHSALERKAPIVTMLWDPTWMMAKYDVKFLKDPKGIFAPPQSMHWIANKGFSAKNPHAREVLASIYVPIEDVRAINEQINDGMSMDEAIDHWWKNNEDLVKRWQVMSSR</sequence>
<evidence type="ECO:0000313" key="8">
    <source>
        <dbReference type="Proteomes" id="UP000072660"/>
    </source>
</evidence>
<feature type="chain" id="PRO_5007299455" evidence="5">
    <location>
        <begin position="20"/>
        <end position="279"/>
    </location>
</feature>
<dbReference type="AlphaFoldDB" id="A0A139ST64"/>
<dbReference type="PANTHER" id="PTHR47737">
    <property type="entry name" value="GLYCINE BETAINE/PROLINE BETAINE TRANSPORT SYSTEM PERMEASE PROTEIN PROW"/>
    <property type="match status" value="1"/>
</dbReference>
<keyword evidence="4" id="KW-0472">Membrane</keyword>
<protein>
    <submittedName>
        <fullName evidence="7">Glycine/betaine ABC transporter</fullName>
    </submittedName>
</protein>
<evidence type="ECO:0000313" key="7">
    <source>
        <dbReference type="EMBL" id="KXU37788.1"/>
    </source>
</evidence>
<dbReference type="Gene3D" id="3.40.190.100">
    <property type="entry name" value="Glycine betaine-binding periplasmic protein, domain 2"/>
    <property type="match status" value="1"/>
</dbReference>
<dbReference type="GO" id="GO:0005275">
    <property type="term" value="F:amine transmembrane transporter activity"/>
    <property type="evidence" value="ECO:0007669"/>
    <property type="project" value="TreeGrafter"/>
</dbReference>
<dbReference type="InterPro" id="IPR007210">
    <property type="entry name" value="ABC_Gly_betaine_transp_sub-bd"/>
</dbReference>
<reference evidence="7 8" key="1">
    <citation type="submission" date="2016-02" db="EMBL/GenBank/DDBJ databases">
        <authorList>
            <person name="Wen L."/>
            <person name="He K."/>
            <person name="Yang H."/>
        </authorList>
    </citation>
    <scope>NUCLEOTIDE SEQUENCE [LARGE SCALE GENOMIC DNA]</scope>
    <source>
        <strain evidence="7 8">CV58</strain>
    </source>
</reference>
<evidence type="ECO:0000256" key="2">
    <source>
        <dbReference type="ARBA" id="ARBA00022448"/>
    </source>
</evidence>
<dbReference type="GO" id="GO:0015871">
    <property type="term" value="P:choline transport"/>
    <property type="evidence" value="ECO:0007669"/>
    <property type="project" value="TreeGrafter"/>
</dbReference>
<name>A0A139ST64_9GAMM</name>
<evidence type="ECO:0000256" key="4">
    <source>
        <dbReference type="ARBA" id="ARBA00023136"/>
    </source>
</evidence>
<dbReference type="Proteomes" id="UP000072660">
    <property type="component" value="Unassembled WGS sequence"/>
</dbReference>
<keyword evidence="5" id="KW-0732">Signal</keyword>
<dbReference type="CDD" id="cd13639">
    <property type="entry name" value="PBP2_OpuAC_like"/>
    <property type="match status" value="1"/>
</dbReference>
<evidence type="ECO:0000256" key="3">
    <source>
        <dbReference type="ARBA" id="ARBA00022475"/>
    </source>
</evidence>
<accession>A0A139ST64</accession>
<dbReference type="Gene3D" id="3.40.190.10">
    <property type="entry name" value="Periplasmic binding protein-like II"/>
    <property type="match status" value="1"/>
</dbReference>
<proteinExistence type="predicted"/>
<comment type="subcellular location">
    <subcellularLocation>
        <location evidence="1">Cell membrane</location>
    </subcellularLocation>
</comment>
<gene>
    <name evidence="7" type="ORF">AXE65_02800</name>
</gene>
<evidence type="ECO:0000259" key="6">
    <source>
        <dbReference type="Pfam" id="PF04069"/>
    </source>
</evidence>
<dbReference type="GO" id="GO:0043190">
    <property type="term" value="C:ATP-binding cassette (ABC) transporter complex"/>
    <property type="evidence" value="ECO:0007669"/>
    <property type="project" value="InterPro"/>
</dbReference>
<organism evidence="7 8">
    <name type="scientific">Ventosimonas gracilis</name>
    <dbReference type="NCBI Taxonomy" id="1680762"/>
    <lineage>
        <taxon>Bacteria</taxon>
        <taxon>Pseudomonadati</taxon>
        <taxon>Pseudomonadota</taxon>
        <taxon>Gammaproteobacteria</taxon>
        <taxon>Pseudomonadales</taxon>
        <taxon>Ventosimonadaceae</taxon>
        <taxon>Ventosimonas</taxon>
    </lineage>
</organism>
<dbReference type="GO" id="GO:0031460">
    <property type="term" value="P:glycine betaine transport"/>
    <property type="evidence" value="ECO:0007669"/>
    <property type="project" value="TreeGrafter"/>
</dbReference>
<keyword evidence="2" id="KW-0813">Transport</keyword>
<dbReference type="Pfam" id="PF04069">
    <property type="entry name" value="OpuAC"/>
    <property type="match status" value="1"/>
</dbReference>
<evidence type="ECO:0000256" key="1">
    <source>
        <dbReference type="ARBA" id="ARBA00004236"/>
    </source>
</evidence>
<comment type="caution">
    <text evidence="7">The sequence shown here is derived from an EMBL/GenBank/DDBJ whole genome shotgun (WGS) entry which is preliminary data.</text>
</comment>
<feature type="domain" description="ABC-type glycine betaine transport system substrate-binding" evidence="6">
    <location>
        <begin position="23"/>
        <end position="265"/>
    </location>
</feature>
<evidence type="ECO:0000256" key="5">
    <source>
        <dbReference type="SAM" id="SignalP"/>
    </source>
</evidence>
<keyword evidence="3" id="KW-1003">Cell membrane</keyword>
<dbReference type="GO" id="GO:0015226">
    <property type="term" value="F:carnitine transmembrane transporter activity"/>
    <property type="evidence" value="ECO:0007669"/>
    <property type="project" value="TreeGrafter"/>
</dbReference>
<keyword evidence="8" id="KW-1185">Reference proteome</keyword>
<feature type="signal peptide" evidence="5">
    <location>
        <begin position="1"/>
        <end position="19"/>
    </location>
</feature>
<dbReference type="EMBL" id="LSZO01000159">
    <property type="protein sequence ID" value="KXU37788.1"/>
    <property type="molecule type" value="Genomic_DNA"/>
</dbReference>
<dbReference type="PANTHER" id="PTHR47737:SF1">
    <property type="entry name" value="GLYCINE BETAINE_PROLINE BETAINE TRANSPORT SYSTEM PERMEASE PROTEIN PROW"/>
    <property type="match status" value="1"/>
</dbReference>
<dbReference type="SUPFAM" id="SSF53850">
    <property type="entry name" value="Periplasmic binding protein-like II"/>
    <property type="match status" value="1"/>
</dbReference>